<evidence type="ECO:0000313" key="3">
    <source>
        <dbReference type="Proteomes" id="UP001589608"/>
    </source>
</evidence>
<protein>
    <submittedName>
        <fullName evidence="2">Phosphotransferase family protein</fullName>
    </submittedName>
</protein>
<name>A0ABV5MAC9_9ACTN</name>
<proteinExistence type="predicted"/>
<dbReference type="InterPro" id="IPR002575">
    <property type="entry name" value="Aminoglycoside_PTrfase"/>
</dbReference>
<evidence type="ECO:0000259" key="1">
    <source>
        <dbReference type="Pfam" id="PF01636"/>
    </source>
</evidence>
<dbReference type="EMBL" id="JBHMCA010000043">
    <property type="protein sequence ID" value="MFB9445638.1"/>
    <property type="molecule type" value="Genomic_DNA"/>
</dbReference>
<dbReference type="Gene3D" id="3.90.1200.10">
    <property type="match status" value="1"/>
</dbReference>
<dbReference type="Pfam" id="PF01636">
    <property type="entry name" value="APH"/>
    <property type="match status" value="1"/>
</dbReference>
<organism evidence="2 3">
    <name type="scientific">Dactylosporangium vinaceum</name>
    <dbReference type="NCBI Taxonomy" id="53362"/>
    <lineage>
        <taxon>Bacteria</taxon>
        <taxon>Bacillati</taxon>
        <taxon>Actinomycetota</taxon>
        <taxon>Actinomycetes</taxon>
        <taxon>Micromonosporales</taxon>
        <taxon>Micromonosporaceae</taxon>
        <taxon>Dactylosporangium</taxon>
    </lineage>
</organism>
<reference evidence="2 3" key="1">
    <citation type="submission" date="2024-09" db="EMBL/GenBank/DDBJ databases">
        <authorList>
            <person name="Sun Q."/>
            <person name="Mori K."/>
        </authorList>
    </citation>
    <scope>NUCLEOTIDE SEQUENCE [LARGE SCALE GENOMIC DNA]</scope>
    <source>
        <strain evidence="2 3">JCM 3307</strain>
    </source>
</reference>
<dbReference type="InterPro" id="IPR011009">
    <property type="entry name" value="Kinase-like_dom_sf"/>
</dbReference>
<keyword evidence="3" id="KW-1185">Reference proteome</keyword>
<sequence length="284" mass="30430">MDDAGVGAWLARALPGERIIHRAALTGGHSNDNELLVTARGHRYVLRRYRGTNACAKEVALAGRLAGVVPVPEVVTADAAAGVLLSRFAEGSPPVLTAGFGRSAGEMLARLGTVTFAAPGFFDGRLQPDGTEPTSALDVWVERCLREGNGRAVLSPDEQRRLLRYSTQAAARLGPLAGARSLVHADYNPKNLLARGDAVVAVLDWEYAYSSSPLFDLGNMLREPRPPGFADAFAAGFAAAGGDLPPDWRELSRALDLYALADLLTRPVAHPYFGRAVEHIRRLR</sequence>
<dbReference type="PANTHER" id="PTHR21310">
    <property type="entry name" value="AMINOGLYCOSIDE PHOSPHOTRANSFERASE-RELATED-RELATED"/>
    <property type="match status" value="1"/>
</dbReference>
<dbReference type="Proteomes" id="UP001589608">
    <property type="component" value="Unassembled WGS sequence"/>
</dbReference>
<feature type="domain" description="Aminoglycoside phosphotransferase" evidence="1">
    <location>
        <begin position="24"/>
        <end position="251"/>
    </location>
</feature>
<gene>
    <name evidence="2" type="ORF">ACFFTR_21375</name>
</gene>
<accession>A0ABV5MAC9</accession>
<dbReference type="RefSeq" id="WP_223093276.1">
    <property type="nucleotide sequence ID" value="NZ_CP061913.1"/>
</dbReference>
<comment type="caution">
    <text evidence="2">The sequence shown here is derived from an EMBL/GenBank/DDBJ whole genome shotgun (WGS) entry which is preliminary data.</text>
</comment>
<dbReference type="SUPFAM" id="SSF56112">
    <property type="entry name" value="Protein kinase-like (PK-like)"/>
    <property type="match status" value="1"/>
</dbReference>
<dbReference type="InterPro" id="IPR051678">
    <property type="entry name" value="AGP_Transferase"/>
</dbReference>
<evidence type="ECO:0000313" key="2">
    <source>
        <dbReference type="EMBL" id="MFB9445638.1"/>
    </source>
</evidence>